<name>A0AAN6LMT0_9PLEO</name>
<reference evidence="7 8" key="1">
    <citation type="submission" date="2021-02" db="EMBL/GenBank/DDBJ databases">
        <title>Genome assembly of Pseudopithomyces chartarum.</title>
        <authorList>
            <person name="Jauregui R."/>
            <person name="Singh J."/>
            <person name="Voisey C."/>
        </authorList>
    </citation>
    <scope>NUCLEOTIDE SEQUENCE [LARGE SCALE GENOMIC DNA]</scope>
    <source>
        <strain evidence="7 8">AGR01</strain>
    </source>
</reference>
<evidence type="ECO:0008006" key="9">
    <source>
        <dbReference type="Google" id="ProtNLM"/>
    </source>
</evidence>
<dbReference type="InterPro" id="IPR006115">
    <property type="entry name" value="6PGDH_NADP-bd"/>
</dbReference>
<keyword evidence="8" id="KW-1185">Reference proteome</keyword>
<evidence type="ECO:0000256" key="2">
    <source>
        <dbReference type="ARBA" id="ARBA00023002"/>
    </source>
</evidence>
<dbReference type="SUPFAM" id="SSF51735">
    <property type="entry name" value="NAD(P)-binding Rossmann-fold domains"/>
    <property type="match status" value="1"/>
</dbReference>
<dbReference type="Pfam" id="PF14833">
    <property type="entry name" value="NAD_binding_11"/>
    <property type="match status" value="1"/>
</dbReference>
<dbReference type="SUPFAM" id="SSF48179">
    <property type="entry name" value="6-phosphogluconate dehydrogenase C-terminal domain-like"/>
    <property type="match status" value="1"/>
</dbReference>
<dbReference type="AlphaFoldDB" id="A0AAN6LMT0"/>
<dbReference type="InterPro" id="IPR015815">
    <property type="entry name" value="HIBADH-related"/>
</dbReference>
<dbReference type="InterPro" id="IPR036291">
    <property type="entry name" value="NAD(P)-bd_dom_sf"/>
</dbReference>
<dbReference type="Gene3D" id="1.10.1040.10">
    <property type="entry name" value="N-(1-d-carboxylethyl)-l-norvaline Dehydrogenase, domain 2"/>
    <property type="match status" value="1"/>
</dbReference>
<keyword evidence="2" id="KW-0560">Oxidoreductase</keyword>
<dbReference type="Pfam" id="PF03446">
    <property type="entry name" value="NAD_binding_2"/>
    <property type="match status" value="1"/>
</dbReference>
<evidence type="ECO:0000256" key="3">
    <source>
        <dbReference type="ARBA" id="ARBA00023027"/>
    </source>
</evidence>
<evidence type="ECO:0000313" key="7">
    <source>
        <dbReference type="EMBL" id="KAK3197118.1"/>
    </source>
</evidence>
<dbReference type="InterPro" id="IPR029154">
    <property type="entry name" value="HIBADH-like_NADP-bd"/>
</dbReference>
<dbReference type="Proteomes" id="UP001280581">
    <property type="component" value="Unassembled WGS sequence"/>
</dbReference>
<dbReference type="InterPro" id="IPR013328">
    <property type="entry name" value="6PGD_dom2"/>
</dbReference>
<evidence type="ECO:0000259" key="5">
    <source>
        <dbReference type="Pfam" id="PF03446"/>
    </source>
</evidence>
<dbReference type="PANTHER" id="PTHR43580:SF3">
    <property type="entry name" value="6-PHOSPHOGLUCONATE DEHYDROGENASE FAMILY PROTEIN (AFU_ORTHOLOGUE AFUA_2G11600)"/>
    <property type="match status" value="1"/>
</dbReference>
<feature type="active site" evidence="4">
    <location>
        <position position="178"/>
    </location>
</feature>
<comment type="caution">
    <text evidence="7">The sequence shown here is derived from an EMBL/GenBank/DDBJ whole genome shotgun (WGS) entry which is preliminary data.</text>
</comment>
<feature type="domain" description="3-hydroxyisobutyrate dehydrogenase-like NAD-binding" evidence="6">
    <location>
        <begin position="172"/>
        <end position="286"/>
    </location>
</feature>
<evidence type="ECO:0000313" key="8">
    <source>
        <dbReference type="Proteomes" id="UP001280581"/>
    </source>
</evidence>
<dbReference type="InterPro" id="IPR008927">
    <property type="entry name" value="6-PGluconate_DH-like_C_sf"/>
</dbReference>
<dbReference type="InterPro" id="IPR051265">
    <property type="entry name" value="HIBADH-related_NP60_sf"/>
</dbReference>
<feature type="domain" description="6-phosphogluconate dehydrogenase NADP-binding" evidence="5">
    <location>
        <begin position="5"/>
        <end position="156"/>
    </location>
</feature>
<sequence length="315" mass="33956">MAPKFTFLGMGLMGRAMSKNLVEKGKLDKPVTFWNRTYQVASDWAAEVGEGANAIQNLSEAIYHADIVWSCLATQDAVLSCFETILETSIKGKLFVESSTVTPEATNRLAERVREAGAEFVSMPVFGEPTMAMAGKLVTVPAGPKESVTKILPYVEGVIAQGVVNLSEEQVGTASHLKLIGNVMILLMIEAVAEIHVLAEKTGLKNEIMHDAINTLWPGAAGVYSRQMLSGQYYLDNPMVPIDLAVKVSSHVMSLADAHGAELPAYKAVRKQIDAVKQYSGPTGDLLGVYGVGRLQSGMPYKKEKVLNGDGTRII</sequence>
<organism evidence="7 8">
    <name type="scientific">Pseudopithomyces chartarum</name>
    <dbReference type="NCBI Taxonomy" id="1892770"/>
    <lineage>
        <taxon>Eukaryota</taxon>
        <taxon>Fungi</taxon>
        <taxon>Dikarya</taxon>
        <taxon>Ascomycota</taxon>
        <taxon>Pezizomycotina</taxon>
        <taxon>Dothideomycetes</taxon>
        <taxon>Pleosporomycetidae</taxon>
        <taxon>Pleosporales</taxon>
        <taxon>Massarineae</taxon>
        <taxon>Didymosphaeriaceae</taxon>
        <taxon>Pseudopithomyces</taxon>
    </lineage>
</organism>
<dbReference type="PANTHER" id="PTHR43580">
    <property type="entry name" value="OXIDOREDUCTASE GLYR1-RELATED"/>
    <property type="match status" value="1"/>
</dbReference>
<keyword evidence="3" id="KW-0520">NAD</keyword>
<evidence type="ECO:0000256" key="1">
    <source>
        <dbReference type="ARBA" id="ARBA00007598"/>
    </source>
</evidence>
<evidence type="ECO:0000256" key="4">
    <source>
        <dbReference type="PIRSR" id="PIRSR000103-1"/>
    </source>
</evidence>
<dbReference type="EMBL" id="WVTA01000021">
    <property type="protein sequence ID" value="KAK3197118.1"/>
    <property type="molecule type" value="Genomic_DNA"/>
</dbReference>
<protein>
    <recommendedName>
        <fullName evidence="9">6-phosphogluconate dehydrogenase NADP-binding domain-containing protein</fullName>
    </recommendedName>
</protein>
<proteinExistence type="inferred from homology"/>
<dbReference type="Gene3D" id="3.40.50.720">
    <property type="entry name" value="NAD(P)-binding Rossmann-like Domain"/>
    <property type="match status" value="1"/>
</dbReference>
<comment type="similarity">
    <text evidence="1">Belongs to the HIBADH-related family. NP60 subfamily.</text>
</comment>
<dbReference type="GO" id="GO:0051287">
    <property type="term" value="F:NAD binding"/>
    <property type="evidence" value="ECO:0007669"/>
    <property type="project" value="InterPro"/>
</dbReference>
<dbReference type="PIRSF" id="PIRSF000103">
    <property type="entry name" value="HIBADH"/>
    <property type="match status" value="1"/>
</dbReference>
<evidence type="ECO:0000259" key="6">
    <source>
        <dbReference type="Pfam" id="PF14833"/>
    </source>
</evidence>
<accession>A0AAN6LMT0</accession>
<dbReference type="GO" id="GO:0016491">
    <property type="term" value="F:oxidoreductase activity"/>
    <property type="evidence" value="ECO:0007669"/>
    <property type="project" value="UniProtKB-KW"/>
</dbReference>
<dbReference type="GO" id="GO:0050661">
    <property type="term" value="F:NADP binding"/>
    <property type="evidence" value="ECO:0007669"/>
    <property type="project" value="InterPro"/>
</dbReference>
<gene>
    <name evidence="7" type="ORF">GRF29_1536g634671</name>
</gene>